<proteinExistence type="predicted"/>
<evidence type="ECO:0000313" key="2">
    <source>
        <dbReference type="Proteomes" id="UP000199409"/>
    </source>
</evidence>
<dbReference type="RefSeq" id="WP_092344104.1">
    <property type="nucleotide sequence ID" value="NZ_FNQN01000001.1"/>
</dbReference>
<protein>
    <submittedName>
        <fullName evidence="1">Uncharacterized protein</fullName>
    </submittedName>
</protein>
<evidence type="ECO:0000313" key="1">
    <source>
        <dbReference type="EMBL" id="SDZ77350.1"/>
    </source>
</evidence>
<organism evidence="1 2">
    <name type="scientific">Desulfuromusa kysingii</name>
    <dbReference type="NCBI Taxonomy" id="37625"/>
    <lineage>
        <taxon>Bacteria</taxon>
        <taxon>Pseudomonadati</taxon>
        <taxon>Thermodesulfobacteriota</taxon>
        <taxon>Desulfuromonadia</taxon>
        <taxon>Desulfuromonadales</taxon>
        <taxon>Geopsychrobacteraceae</taxon>
        <taxon>Desulfuromusa</taxon>
    </lineage>
</organism>
<keyword evidence="2" id="KW-1185">Reference proteome</keyword>
<dbReference type="OrthoDB" id="5432744at2"/>
<dbReference type="Proteomes" id="UP000199409">
    <property type="component" value="Unassembled WGS sequence"/>
</dbReference>
<reference evidence="1 2" key="1">
    <citation type="submission" date="2016-10" db="EMBL/GenBank/DDBJ databases">
        <authorList>
            <person name="de Groot N.N."/>
        </authorList>
    </citation>
    <scope>NUCLEOTIDE SEQUENCE [LARGE SCALE GENOMIC DNA]</scope>
    <source>
        <strain evidence="1 2">DSM 7343</strain>
    </source>
</reference>
<gene>
    <name evidence="1" type="ORF">SAMN05660420_00238</name>
</gene>
<dbReference type="AlphaFoldDB" id="A0A1H3VRG4"/>
<dbReference type="Gene3D" id="1.10.1130.20">
    <property type="match status" value="1"/>
</dbReference>
<dbReference type="InterPro" id="IPR036280">
    <property type="entry name" value="Multihaem_cyt_sf"/>
</dbReference>
<dbReference type="EMBL" id="FNQN01000001">
    <property type="protein sequence ID" value="SDZ77350.1"/>
    <property type="molecule type" value="Genomic_DNA"/>
</dbReference>
<dbReference type="SUPFAM" id="SSF48695">
    <property type="entry name" value="Multiheme cytochromes"/>
    <property type="match status" value="1"/>
</dbReference>
<sequence length="84" mass="9852">MKKRDMFLLLGALALIIFLLMAPEETTQPVPKDDIHLKFYDMVKNDGKKAAEKFCEDCHNDDDMPFSEDHPPKFRCLFCHKIHQ</sequence>
<name>A0A1H3VRG4_9BACT</name>
<accession>A0A1H3VRG4</accession>